<gene>
    <name evidence="4" type="ORF">B5M45_14105</name>
</gene>
<keyword evidence="5" id="KW-1185">Reference proteome</keyword>
<feature type="domain" description="HTH marR-type" evidence="3">
    <location>
        <begin position="13"/>
        <end position="63"/>
    </location>
</feature>
<dbReference type="PANTHER" id="PTHR30136">
    <property type="entry name" value="HELIX-TURN-HELIX TRANSCRIPTIONAL REGULATOR, ICLR FAMILY"/>
    <property type="match status" value="1"/>
</dbReference>
<dbReference type="InterPro" id="IPR036388">
    <property type="entry name" value="WH-like_DNA-bd_sf"/>
</dbReference>
<dbReference type="Gene3D" id="1.10.10.10">
    <property type="entry name" value="Winged helix-like DNA-binding domain superfamily/Winged helix DNA-binding domain"/>
    <property type="match status" value="1"/>
</dbReference>
<sequence>MGTSTAKSPPTARVMDVLTTLAQAPDGRTSAELARSCGISTSTCALVLAELERRSWVARRGDRRFCLGSGLFGLVNGLRAQFPLLDRGREALTFLHDALGAGCSMSKIGGRHLSTVDAVGHGSDGQQAVGQRFPIGPPFGLVAMAWRDDDFVATWLEGVTPRLSRPEIAQQQRVLADIRTRGYGAWRFDDTHQSLHHRLAGLLASLESTAQVARQLTTLMTMVTLQSVTATLETDLASTEFVVLPIFGRDGQPEYQIEIHLGGPAGLTLAELDAALAHAQRLLGTGLGRA</sequence>
<dbReference type="SUPFAM" id="SSF55781">
    <property type="entry name" value="GAF domain-like"/>
    <property type="match status" value="1"/>
</dbReference>
<evidence type="ECO:0000313" key="4">
    <source>
        <dbReference type="EMBL" id="ORJ60031.1"/>
    </source>
</evidence>
<dbReference type="AlphaFoldDB" id="A0A1X0Y4A2"/>
<comment type="caution">
    <text evidence="4">The sequence shown here is derived from an EMBL/GenBank/DDBJ whole genome shotgun (WGS) entry which is preliminary data.</text>
</comment>
<evidence type="ECO:0000259" key="3">
    <source>
        <dbReference type="Pfam" id="PF12802"/>
    </source>
</evidence>
<accession>A0A1X0Y4A2</accession>
<dbReference type="Gene3D" id="3.30.450.40">
    <property type="match status" value="1"/>
</dbReference>
<dbReference type="RefSeq" id="WP_084950735.1">
    <property type="nucleotide sequence ID" value="NZ_MZZM01000018.1"/>
</dbReference>
<dbReference type="Proteomes" id="UP000193040">
    <property type="component" value="Unassembled WGS sequence"/>
</dbReference>
<evidence type="ECO:0000256" key="2">
    <source>
        <dbReference type="ARBA" id="ARBA00023163"/>
    </source>
</evidence>
<dbReference type="GO" id="GO:0045892">
    <property type="term" value="P:negative regulation of DNA-templated transcription"/>
    <property type="evidence" value="ECO:0007669"/>
    <property type="project" value="TreeGrafter"/>
</dbReference>
<reference evidence="4 5" key="1">
    <citation type="submission" date="2017-03" db="EMBL/GenBank/DDBJ databases">
        <title>Genomic insights into Mycobacterium simiae human colonization.</title>
        <authorList>
            <person name="Steffani J.L."/>
            <person name="Brunck M.E."/>
            <person name="Cruz E."/>
            <person name="Montiel R."/>
            <person name="Barona F."/>
        </authorList>
    </citation>
    <scope>NUCLEOTIDE SEQUENCE [LARGE SCALE GENOMIC DNA]</scope>
    <source>
        <strain evidence="4 5">MsiGto</strain>
    </source>
</reference>
<dbReference type="Pfam" id="PF12802">
    <property type="entry name" value="MarR_2"/>
    <property type="match status" value="1"/>
</dbReference>
<proteinExistence type="predicted"/>
<organism evidence="4 5">
    <name type="scientific">Mycobacterium simiae</name>
    <name type="common">Mycobacterium habana</name>
    <dbReference type="NCBI Taxonomy" id="1784"/>
    <lineage>
        <taxon>Bacteria</taxon>
        <taxon>Bacillati</taxon>
        <taxon>Actinomycetota</taxon>
        <taxon>Actinomycetes</taxon>
        <taxon>Mycobacteriales</taxon>
        <taxon>Mycobacteriaceae</taxon>
        <taxon>Mycobacterium</taxon>
        <taxon>Mycobacterium simiae complex</taxon>
    </lineage>
</organism>
<dbReference type="SUPFAM" id="SSF46785">
    <property type="entry name" value="Winged helix' DNA-binding domain"/>
    <property type="match status" value="1"/>
</dbReference>
<dbReference type="PANTHER" id="PTHR30136:SF35">
    <property type="entry name" value="HTH-TYPE TRANSCRIPTIONAL REGULATOR RV1719"/>
    <property type="match status" value="1"/>
</dbReference>
<dbReference type="GO" id="GO:0003677">
    <property type="term" value="F:DNA binding"/>
    <property type="evidence" value="ECO:0007669"/>
    <property type="project" value="TreeGrafter"/>
</dbReference>
<protein>
    <submittedName>
        <fullName evidence="4">MarR family transcriptional regulator</fullName>
    </submittedName>
</protein>
<dbReference type="STRING" id="1784.VC42_16280"/>
<dbReference type="InterPro" id="IPR036390">
    <property type="entry name" value="WH_DNA-bd_sf"/>
</dbReference>
<dbReference type="InterPro" id="IPR050707">
    <property type="entry name" value="HTH_MetabolicPath_Reg"/>
</dbReference>
<evidence type="ECO:0000313" key="5">
    <source>
        <dbReference type="Proteomes" id="UP000193040"/>
    </source>
</evidence>
<dbReference type="GO" id="GO:0003700">
    <property type="term" value="F:DNA-binding transcription factor activity"/>
    <property type="evidence" value="ECO:0007669"/>
    <property type="project" value="InterPro"/>
</dbReference>
<dbReference type="EMBL" id="MZZM01000018">
    <property type="protein sequence ID" value="ORJ60031.1"/>
    <property type="molecule type" value="Genomic_DNA"/>
</dbReference>
<keyword evidence="1" id="KW-0805">Transcription regulation</keyword>
<dbReference type="InterPro" id="IPR000835">
    <property type="entry name" value="HTH_MarR-typ"/>
</dbReference>
<keyword evidence="2" id="KW-0804">Transcription</keyword>
<evidence type="ECO:0000256" key="1">
    <source>
        <dbReference type="ARBA" id="ARBA00023015"/>
    </source>
</evidence>
<name>A0A1X0Y4A2_MYCSI</name>
<dbReference type="InterPro" id="IPR029016">
    <property type="entry name" value="GAF-like_dom_sf"/>
</dbReference>